<keyword evidence="2" id="KW-1133">Transmembrane helix</keyword>
<sequence length="768" mass="83614" precursor="true">MIVGRLSFQIAFLMVLMSVAPAWAAQDGVPENASPPPSNVTVGIDGHYRVGRWTAVHVSGELAEPAGLAAGEDSSDQPLQVQTLDGDGIRVTYWSPEIKRDDADDAGGRFVYVVPGSEAAPLTVLRGAVRVETRFPQFGRPSKEPSMIPTEMPWVLALGDPLGIETIGANELLDRDPTVTVTIPSSARSLPDQSIGYDGVDWIVINRTGLPLLGDMSPTQQDALAEWIRLGGNVLLNLGGSLPQFQSTAPWLLDLLPLESDKVVRVDPSAVETWTTSQSRLEVFDAATLPRGRGRVLLSGRTTRRIPVTIAAEYAVGLGRAIVMAADLDDAPFTQWPSRMDLIYKLVGNDFRLKNESVRAGNRVTSYDDLAGQMRGALDQFDVKRSFGFSFLAIVLLALIAAIGPIDYFLVNRVLGKPLLGWLTFPLMAIGLSVVLITQAAPRHTNADSVDSSDGQSTTSRDSTQQQVSLNQVQIIDLNVVDQGGRAFTWSYLYSHDATRLRVLSGPSESLKKITRGIQWAQTAPFGHPGREFGGIQLAGENTLMPPYSVTPAFAAADSATKVDGLSLPPRGSKSIATRMSIRCEFPESLEMLRRPGSDQLRGELINPFPFDLLDGMLVYQNSVYLLPKRLQAGSRIASIDSVRQKSFRRQLTRQQSFEQNQTETEIWAPGDFRSPQRIAEILMFYQVAGGQVYTGLTDDPLSMLDLSHALVEDQCLLVGRTEEPLIETSAERVQTGGTDDVGPAVALTGETLSIIRLVVPVRVTRLD</sequence>
<feature type="compositionally biased region" description="Low complexity" evidence="1">
    <location>
        <begin position="452"/>
        <end position="466"/>
    </location>
</feature>
<evidence type="ECO:0000256" key="2">
    <source>
        <dbReference type="SAM" id="Phobius"/>
    </source>
</evidence>
<comment type="caution">
    <text evidence="4">The sequence shown here is derived from an EMBL/GenBank/DDBJ whole genome shotgun (WGS) entry which is preliminary data.</text>
</comment>
<evidence type="ECO:0000313" key="4">
    <source>
        <dbReference type="EMBL" id="TWU00838.1"/>
    </source>
</evidence>
<protein>
    <recommendedName>
        <fullName evidence="6">DUF4350 domain-containing protein</fullName>
    </recommendedName>
</protein>
<feature type="region of interest" description="Disordered" evidence="1">
    <location>
        <begin position="445"/>
        <end position="466"/>
    </location>
</feature>
<keyword evidence="5" id="KW-1185">Reference proteome</keyword>
<organism evidence="4 5">
    <name type="scientific">Stieleria varia</name>
    <dbReference type="NCBI Taxonomy" id="2528005"/>
    <lineage>
        <taxon>Bacteria</taxon>
        <taxon>Pseudomonadati</taxon>
        <taxon>Planctomycetota</taxon>
        <taxon>Planctomycetia</taxon>
        <taxon>Pirellulales</taxon>
        <taxon>Pirellulaceae</taxon>
        <taxon>Stieleria</taxon>
    </lineage>
</organism>
<accession>A0A5C6AMV6</accession>
<dbReference type="AlphaFoldDB" id="A0A5C6AMV6"/>
<evidence type="ECO:0008006" key="6">
    <source>
        <dbReference type="Google" id="ProtNLM"/>
    </source>
</evidence>
<evidence type="ECO:0000256" key="1">
    <source>
        <dbReference type="SAM" id="MobiDB-lite"/>
    </source>
</evidence>
<feature type="transmembrane region" description="Helical" evidence="2">
    <location>
        <begin position="387"/>
        <end position="410"/>
    </location>
</feature>
<feature type="signal peptide" evidence="3">
    <location>
        <begin position="1"/>
        <end position="24"/>
    </location>
</feature>
<proteinExistence type="predicted"/>
<keyword evidence="3" id="KW-0732">Signal</keyword>
<gene>
    <name evidence="4" type="ORF">Pla52n_42070</name>
</gene>
<dbReference type="Proteomes" id="UP000320176">
    <property type="component" value="Unassembled WGS sequence"/>
</dbReference>
<evidence type="ECO:0000313" key="5">
    <source>
        <dbReference type="Proteomes" id="UP000320176"/>
    </source>
</evidence>
<feature type="transmembrane region" description="Helical" evidence="2">
    <location>
        <begin position="422"/>
        <end position="441"/>
    </location>
</feature>
<dbReference type="InterPro" id="IPR029062">
    <property type="entry name" value="Class_I_gatase-like"/>
</dbReference>
<keyword evidence="2" id="KW-0472">Membrane</keyword>
<keyword evidence="2" id="KW-0812">Transmembrane</keyword>
<reference evidence="4 5" key="1">
    <citation type="submission" date="2019-02" db="EMBL/GenBank/DDBJ databases">
        <title>Deep-cultivation of Planctomycetes and their phenomic and genomic characterization uncovers novel biology.</title>
        <authorList>
            <person name="Wiegand S."/>
            <person name="Jogler M."/>
            <person name="Boedeker C."/>
            <person name="Pinto D."/>
            <person name="Vollmers J."/>
            <person name="Rivas-Marin E."/>
            <person name="Kohn T."/>
            <person name="Peeters S.H."/>
            <person name="Heuer A."/>
            <person name="Rast P."/>
            <person name="Oberbeckmann S."/>
            <person name="Bunk B."/>
            <person name="Jeske O."/>
            <person name="Meyerdierks A."/>
            <person name="Storesund J.E."/>
            <person name="Kallscheuer N."/>
            <person name="Luecker S."/>
            <person name="Lage O.M."/>
            <person name="Pohl T."/>
            <person name="Merkel B.J."/>
            <person name="Hornburger P."/>
            <person name="Mueller R.-W."/>
            <person name="Bruemmer F."/>
            <person name="Labrenz M."/>
            <person name="Spormann A.M."/>
            <person name="Op Den Camp H."/>
            <person name="Overmann J."/>
            <person name="Amann R."/>
            <person name="Jetten M.S.M."/>
            <person name="Mascher T."/>
            <person name="Medema M.H."/>
            <person name="Devos D.P."/>
            <person name="Kaster A.-K."/>
            <person name="Ovreas L."/>
            <person name="Rohde M."/>
            <person name="Galperin M.Y."/>
            <person name="Jogler C."/>
        </authorList>
    </citation>
    <scope>NUCLEOTIDE SEQUENCE [LARGE SCALE GENOMIC DNA]</scope>
    <source>
        <strain evidence="4 5">Pla52n</strain>
    </source>
</reference>
<dbReference type="SUPFAM" id="SSF52317">
    <property type="entry name" value="Class I glutamine amidotransferase-like"/>
    <property type="match status" value="1"/>
</dbReference>
<name>A0A5C6AMV6_9BACT</name>
<dbReference type="EMBL" id="SJPN01000005">
    <property type="protein sequence ID" value="TWU00838.1"/>
    <property type="molecule type" value="Genomic_DNA"/>
</dbReference>
<evidence type="ECO:0000256" key="3">
    <source>
        <dbReference type="SAM" id="SignalP"/>
    </source>
</evidence>
<feature type="chain" id="PRO_5022908828" description="DUF4350 domain-containing protein" evidence="3">
    <location>
        <begin position="25"/>
        <end position="768"/>
    </location>
</feature>